<reference evidence="2 3" key="1">
    <citation type="submission" date="2016-12" db="EMBL/GenBank/DDBJ databases">
        <authorList>
            <person name="Song W.-J."/>
            <person name="Kurnit D.M."/>
        </authorList>
    </citation>
    <scope>NUCLEOTIDE SEQUENCE [LARGE SCALE GENOMIC DNA]</scope>
    <source>
        <strain evidence="2 3">IMCC3135</strain>
    </source>
</reference>
<keyword evidence="3" id="KW-1185">Reference proteome</keyword>
<dbReference type="KEGG" id="gai:IMCC3135_10185"/>
<dbReference type="AlphaFoldDB" id="A0A2Z2NQ82"/>
<organism evidence="2 3">
    <name type="scientific">Granulosicoccus antarcticus IMCC3135</name>
    <dbReference type="NCBI Taxonomy" id="1192854"/>
    <lineage>
        <taxon>Bacteria</taxon>
        <taxon>Pseudomonadati</taxon>
        <taxon>Pseudomonadota</taxon>
        <taxon>Gammaproteobacteria</taxon>
        <taxon>Chromatiales</taxon>
        <taxon>Granulosicoccaceae</taxon>
        <taxon>Granulosicoccus</taxon>
    </lineage>
</organism>
<dbReference type="RefSeq" id="WP_157735898.1">
    <property type="nucleotide sequence ID" value="NZ_CP018632.1"/>
</dbReference>
<evidence type="ECO:0008006" key="4">
    <source>
        <dbReference type="Google" id="ProtNLM"/>
    </source>
</evidence>
<proteinExistence type="predicted"/>
<evidence type="ECO:0000256" key="1">
    <source>
        <dbReference type="SAM" id="MobiDB-lite"/>
    </source>
</evidence>
<feature type="compositionally biased region" description="Basic and acidic residues" evidence="1">
    <location>
        <begin position="28"/>
        <end position="39"/>
    </location>
</feature>
<feature type="region of interest" description="Disordered" evidence="1">
    <location>
        <begin position="16"/>
        <end position="45"/>
    </location>
</feature>
<accession>A0A2Z2NQ82</accession>
<dbReference type="OrthoDB" id="5294470at2"/>
<evidence type="ECO:0000313" key="3">
    <source>
        <dbReference type="Proteomes" id="UP000250079"/>
    </source>
</evidence>
<dbReference type="EMBL" id="CP018632">
    <property type="protein sequence ID" value="ASJ72131.1"/>
    <property type="molecule type" value="Genomic_DNA"/>
</dbReference>
<evidence type="ECO:0000313" key="2">
    <source>
        <dbReference type="EMBL" id="ASJ72131.1"/>
    </source>
</evidence>
<dbReference type="Pfam" id="PF09831">
    <property type="entry name" value="DUF2058"/>
    <property type="match status" value="1"/>
</dbReference>
<protein>
    <recommendedName>
        <fullName evidence="4">Nucleoprotein/polynucleotide-associated enzyme</fullName>
    </recommendedName>
</protein>
<dbReference type="InterPro" id="IPR018636">
    <property type="entry name" value="DUF2058"/>
</dbReference>
<sequence length="178" mass="19919">MAKSLQEQLRQAGIASQKQVVSARKAQNTKEKKQRKGQDVVDETADLVKQRDAETLARDKALNEERDRAADQKAVQAQIQQIIELNAIAERGDTQFGFDHGGVIKSLMLQSDHRQALIRGALAIVGKQDQLSIVPRQAAEKIAERDESWLVVLNTRDENAPDADDEYAGYEVPDDLMW</sequence>
<dbReference type="Proteomes" id="UP000250079">
    <property type="component" value="Chromosome"/>
</dbReference>
<name>A0A2Z2NQ82_9GAMM</name>
<gene>
    <name evidence="2" type="ORF">IMCC3135_10185</name>
</gene>